<gene>
    <name evidence="7" type="primary">msuD</name>
    <name evidence="7" type="ORF">SPIL2461_LOCUS1151</name>
</gene>
<dbReference type="Pfam" id="PF00248">
    <property type="entry name" value="Aldo_ket_red"/>
    <property type="match status" value="1"/>
</dbReference>
<keyword evidence="2" id="KW-0288">FMN</keyword>
<dbReference type="SUPFAM" id="SSF51430">
    <property type="entry name" value="NAD(P)-linked oxidoreductase"/>
    <property type="match status" value="1"/>
</dbReference>
<comment type="caution">
    <text evidence="7">The sequence shown here is derived from an EMBL/GenBank/DDBJ whole genome shotgun (WGS) entry which is preliminary data.</text>
</comment>
<evidence type="ECO:0000259" key="6">
    <source>
        <dbReference type="Pfam" id="PF00296"/>
    </source>
</evidence>
<organism evidence="7 8">
    <name type="scientific">Symbiodinium pilosum</name>
    <name type="common">Dinoflagellate</name>
    <dbReference type="NCBI Taxonomy" id="2952"/>
    <lineage>
        <taxon>Eukaryota</taxon>
        <taxon>Sar</taxon>
        <taxon>Alveolata</taxon>
        <taxon>Dinophyceae</taxon>
        <taxon>Suessiales</taxon>
        <taxon>Symbiodiniaceae</taxon>
        <taxon>Symbiodinium</taxon>
    </lineage>
</organism>
<sequence length="626" mass="67519">MQNLINTQPRSLGKEMQIGPLGYGCWRLVAMRPADAQARIEAALAAGMNLIDTADVYGLDWGGSAFGQAEELLGDVLKSAPHLRSQMVLASKGGIIPGIPYDSANLLQACDDSLTRLGVEQLDLYQIHRPDMLTHPAETAALLEQLKNSGKVREFGVSNHTPSQVAALAAHLPFPLVSHQPEYSALALAPLFDGVFDQCMANNLCVLAWSPLAGGRLATAEHLNDELAGVMGQICERENIDLATLALAFCLAHPSNPVAIVGSTTPARISSAARALDVTLTRKDVYDIIQFLGVPDPALESSWPHCRDITVAADRHGYDGILLPSGYQLGIDSVAFAGGIAPLTEQIRLLVAVRCGEMWVPQLARQLATLDQMSGGRLAINIISSDLPGAPMASVPRYQRTRETMKCLSKLLSGQSVEFQGEFINLNLEAPKAQPNAAKCPPLYFGGLSEPARQVAAECADVFLMWPDTEDVVAALLQDMDQRANTFKRTLKYGYRAHVIVRETQGQAMDAARLLVSKLDDEQGSAIRNKSLDSQSAGVNAQSALRERADADGFAEAHLWTGVGRARSGCGAAIVGDPDQVLAKLLAYQRMGIEAFILSGYPHLEECDLFARYVLPRLDHKKLTLT</sequence>
<dbReference type="PANTHER" id="PTHR42847">
    <property type="entry name" value="ALKANESULFONATE MONOOXYGENASE"/>
    <property type="match status" value="1"/>
</dbReference>
<name>A0A812IVW7_SYMPI</name>
<dbReference type="InterPro" id="IPR050172">
    <property type="entry name" value="SsuD_RutA_monooxygenase"/>
</dbReference>
<evidence type="ECO:0000256" key="1">
    <source>
        <dbReference type="ARBA" id="ARBA00022630"/>
    </source>
</evidence>
<dbReference type="Gene3D" id="3.20.20.100">
    <property type="entry name" value="NADP-dependent oxidoreductase domain"/>
    <property type="match status" value="1"/>
</dbReference>
<dbReference type="SUPFAM" id="SSF51679">
    <property type="entry name" value="Bacterial luciferase-like"/>
    <property type="match status" value="1"/>
</dbReference>
<evidence type="ECO:0000256" key="2">
    <source>
        <dbReference type="ARBA" id="ARBA00022643"/>
    </source>
</evidence>
<dbReference type="Proteomes" id="UP000649617">
    <property type="component" value="Unassembled WGS sequence"/>
</dbReference>
<protein>
    <submittedName>
        <fullName evidence="7">MsuD protein</fullName>
    </submittedName>
</protein>
<dbReference type="PANTHER" id="PTHR42847:SF4">
    <property type="entry name" value="ALKANESULFONATE MONOOXYGENASE-RELATED"/>
    <property type="match status" value="1"/>
</dbReference>
<evidence type="ECO:0000256" key="4">
    <source>
        <dbReference type="ARBA" id="ARBA00023033"/>
    </source>
</evidence>
<dbReference type="InterPro" id="IPR023210">
    <property type="entry name" value="NADP_OxRdtase_dom"/>
</dbReference>
<evidence type="ECO:0000256" key="3">
    <source>
        <dbReference type="ARBA" id="ARBA00023002"/>
    </source>
</evidence>
<dbReference type="InterPro" id="IPR011251">
    <property type="entry name" value="Luciferase-like_dom"/>
</dbReference>
<keyword evidence="8" id="KW-1185">Reference proteome</keyword>
<dbReference type="InterPro" id="IPR036812">
    <property type="entry name" value="NAD(P)_OxRdtase_dom_sf"/>
</dbReference>
<proteinExistence type="predicted"/>
<evidence type="ECO:0000313" key="8">
    <source>
        <dbReference type="Proteomes" id="UP000649617"/>
    </source>
</evidence>
<dbReference type="Gene3D" id="3.20.20.30">
    <property type="entry name" value="Luciferase-like domain"/>
    <property type="match status" value="1"/>
</dbReference>
<feature type="domain" description="NADP-dependent oxidoreductase" evidence="5">
    <location>
        <begin position="20"/>
        <end position="288"/>
    </location>
</feature>
<dbReference type="EMBL" id="CAJNIZ010001091">
    <property type="protein sequence ID" value="CAE7182553.1"/>
    <property type="molecule type" value="Genomic_DNA"/>
</dbReference>
<reference evidence="7" key="1">
    <citation type="submission" date="2021-02" db="EMBL/GenBank/DDBJ databases">
        <authorList>
            <person name="Dougan E. K."/>
            <person name="Rhodes N."/>
            <person name="Thang M."/>
            <person name="Chan C."/>
        </authorList>
    </citation>
    <scope>NUCLEOTIDE SEQUENCE</scope>
</reference>
<dbReference type="InterPro" id="IPR036661">
    <property type="entry name" value="Luciferase-like_sf"/>
</dbReference>
<evidence type="ECO:0000259" key="5">
    <source>
        <dbReference type="Pfam" id="PF00248"/>
    </source>
</evidence>
<dbReference type="Pfam" id="PF00296">
    <property type="entry name" value="Bac_luciferase"/>
    <property type="match status" value="1"/>
</dbReference>
<dbReference type="GO" id="GO:0008726">
    <property type="term" value="F:alkanesulfonate monooxygenase activity"/>
    <property type="evidence" value="ECO:0007669"/>
    <property type="project" value="TreeGrafter"/>
</dbReference>
<feature type="domain" description="Luciferase-like" evidence="6">
    <location>
        <begin position="301"/>
        <end position="594"/>
    </location>
</feature>
<accession>A0A812IVW7</accession>
<keyword evidence="1" id="KW-0285">Flavoprotein</keyword>
<dbReference type="GO" id="GO:0046306">
    <property type="term" value="P:alkanesulfonate catabolic process"/>
    <property type="evidence" value="ECO:0007669"/>
    <property type="project" value="TreeGrafter"/>
</dbReference>
<keyword evidence="3" id="KW-0560">Oxidoreductase</keyword>
<evidence type="ECO:0000313" key="7">
    <source>
        <dbReference type="EMBL" id="CAE7182553.1"/>
    </source>
</evidence>
<dbReference type="AlphaFoldDB" id="A0A812IVW7"/>
<dbReference type="OrthoDB" id="2310150at2759"/>
<keyword evidence="4" id="KW-0503">Monooxygenase</keyword>